<gene>
    <name evidence="2" type="ORF">FNT36_10295</name>
</gene>
<feature type="transmembrane region" description="Helical" evidence="1">
    <location>
        <begin position="125"/>
        <end position="145"/>
    </location>
</feature>
<accession>A0A558BZB9</accession>
<dbReference type="EMBL" id="VMRJ01000002">
    <property type="protein sequence ID" value="TVT41803.1"/>
    <property type="molecule type" value="Genomic_DNA"/>
</dbReference>
<feature type="transmembrane region" description="Helical" evidence="1">
    <location>
        <begin position="157"/>
        <end position="178"/>
    </location>
</feature>
<sequence length="220" mass="24465">MVTPTFYLALGWLTVAVIILATLIGAARFRQLPASSRYLTYFAGFEVLIELLSRALIRVFHLKSNLFLIPIAAIGEVGLLALAYRQVLGSAAFARALPWVLGLFSSYALLETLAGLGAVRYAPTVQVSTDLLMLGFAGLYFRKLLHELQVTQLRHEPFFWMSAGMTIYALGDLQIALFSNYLLHYGSLQLNLVVISVVRVLLLFIFYSGCGLALWMRPQK</sequence>
<feature type="transmembrane region" description="Helical" evidence="1">
    <location>
        <begin position="6"/>
        <end position="26"/>
    </location>
</feature>
<feature type="transmembrane region" description="Helical" evidence="1">
    <location>
        <begin position="66"/>
        <end position="84"/>
    </location>
</feature>
<protein>
    <submittedName>
        <fullName evidence="2">Uncharacterized protein</fullName>
    </submittedName>
</protein>
<keyword evidence="1" id="KW-0812">Transmembrane</keyword>
<dbReference type="Proteomes" id="UP000317624">
    <property type="component" value="Unassembled WGS sequence"/>
</dbReference>
<dbReference type="RefSeq" id="WP_144847131.1">
    <property type="nucleotide sequence ID" value="NZ_VMRJ01000002.1"/>
</dbReference>
<comment type="caution">
    <text evidence="2">The sequence shown here is derived from an EMBL/GenBank/DDBJ whole genome shotgun (WGS) entry which is preliminary data.</text>
</comment>
<name>A0A558BZB9_9BACT</name>
<feature type="transmembrane region" description="Helical" evidence="1">
    <location>
        <begin position="38"/>
        <end position="60"/>
    </location>
</feature>
<reference evidence="2 3" key="1">
    <citation type="submission" date="2019-07" db="EMBL/GenBank/DDBJ databases">
        <title>Hymenobacter sp. straun FUR1 Genome sequencing and assembly.</title>
        <authorList>
            <person name="Chhetri G."/>
        </authorList>
    </citation>
    <scope>NUCLEOTIDE SEQUENCE [LARGE SCALE GENOMIC DNA]</scope>
    <source>
        <strain evidence="2 3">Fur1</strain>
    </source>
</reference>
<dbReference type="OrthoDB" id="651989at2"/>
<proteinExistence type="predicted"/>
<keyword evidence="1" id="KW-1133">Transmembrane helix</keyword>
<evidence type="ECO:0000313" key="3">
    <source>
        <dbReference type="Proteomes" id="UP000317624"/>
    </source>
</evidence>
<keyword evidence="3" id="KW-1185">Reference proteome</keyword>
<feature type="transmembrane region" description="Helical" evidence="1">
    <location>
        <begin position="96"/>
        <end position="119"/>
    </location>
</feature>
<feature type="transmembrane region" description="Helical" evidence="1">
    <location>
        <begin position="190"/>
        <end position="215"/>
    </location>
</feature>
<keyword evidence="1" id="KW-0472">Membrane</keyword>
<evidence type="ECO:0000313" key="2">
    <source>
        <dbReference type="EMBL" id="TVT41803.1"/>
    </source>
</evidence>
<organism evidence="2 3">
    <name type="scientific">Hymenobacter setariae</name>
    <dbReference type="NCBI Taxonomy" id="2594794"/>
    <lineage>
        <taxon>Bacteria</taxon>
        <taxon>Pseudomonadati</taxon>
        <taxon>Bacteroidota</taxon>
        <taxon>Cytophagia</taxon>
        <taxon>Cytophagales</taxon>
        <taxon>Hymenobacteraceae</taxon>
        <taxon>Hymenobacter</taxon>
    </lineage>
</organism>
<evidence type="ECO:0000256" key="1">
    <source>
        <dbReference type="SAM" id="Phobius"/>
    </source>
</evidence>
<dbReference type="AlphaFoldDB" id="A0A558BZB9"/>